<name>A0A5B7IEX7_PORTR</name>
<dbReference type="AlphaFoldDB" id="A0A5B7IEX7"/>
<reference evidence="2 3" key="1">
    <citation type="submission" date="2019-05" db="EMBL/GenBank/DDBJ databases">
        <title>Another draft genome of Portunus trituberculatus and its Hox gene families provides insights of decapod evolution.</title>
        <authorList>
            <person name="Jeong J.-H."/>
            <person name="Song I."/>
            <person name="Kim S."/>
            <person name="Choi T."/>
            <person name="Kim D."/>
            <person name="Ryu S."/>
            <person name="Kim W."/>
        </authorList>
    </citation>
    <scope>NUCLEOTIDE SEQUENCE [LARGE SCALE GENOMIC DNA]</scope>
    <source>
        <tissue evidence="2">Muscle</tissue>
    </source>
</reference>
<proteinExistence type="predicted"/>
<feature type="region of interest" description="Disordered" evidence="1">
    <location>
        <begin position="1"/>
        <end position="47"/>
    </location>
</feature>
<protein>
    <submittedName>
        <fullName evidence="2">Uncharacterized protein</fullName>
    </submittedName>
</protein>
<dbReference type="EMBL" id="VSRR010053058">
    <property type="protein sequence ID" value="MPC80117.1"/>
    <property type="molecule type" value="Genomic_DNA"/>
</dbReference>
<feature type="compositionally biased region" description="Acidic residues" evidence="1">
    <location>
        <begin position="13"/>
        <end position="29"/>
    </location>
</feature>
<dbReference type="Proteomes" id="UP000324222">
    <property type="component" value="Unassembled WGS sequence"/>
</dbReference>
<gene>
    <name evidence="2" type="ORF">E2C01_074684</name>
</gene>
<keyword evidence="3" id="KW-1185">Reference proteome</keyword>
<evidence type="ECO:0000313" key="2">
    <source>
        <dbReference type="EMBL" id="MPC80117.1"/>
    </source>
</evidence>
<comment type="caution">
    <text evidence="2">The sequence shown here is derived from an EMBL/GenBank/DDBJ whole genome shotgun (WGS) entry which is preliminary data.</text>
</comment>
<feature type="compositionally biased region" description="Polar residues" evidence="1">
    <location>
        <begin position="36"/>
        <end position="47"/>
    </location>
</feature>
<feature type="compositionally biased region" description="Polar residues" evidence="1">
    <location>
        <begin position="1"/>
        <end position="10"/>
    </location>
</feature>
<accession>A0A5B7IEX7</accession>
<feature type="compositionally biased region" description="Polar residues" evidence="1">
    <location>
        <begin position="72"/>
        <end position="83"/>
    </location>
</feature>
<sequence length="83" mass="9470">MIINTHTNIKNADDDEDNDDDDDDDDVHDDGDRINRTNVYSNNQASSDVKAAYVKRMNERCATRSLQESRELLSNNNRPGLKT</sequence>
<evidence type="ECO:0000313" key="3">
    <source>
        <dbReference type="Proteomes" id="UP000324222"/>
    </source>
</evidence>
<evidence type="ECO:0000256" key="1">
    <source>
        <dbReference type="SAM" id="MobiDB-lite"/>
    </source>
</evidence>
<feature type="region of interest" description="Disordered" evidence="1">
    <location>
        <begin position="63"/>
        <end position="83"/>
    </location>
</feature>
<organism evidence="2 3">
    <name type="scientific">Portunus trituberculatus</name>
    <name type="common">Swimming crab</name>
    <name type="synonym">Neptunus trituberculatus</name>
    <dbReference type="NCBI Taxonomy" id="210409"/>
    <lineage>
        <taxon>Eukaryota</taxon>
        <taxon>Metazoa</taxon>
        <taxon>Ecdysozoa</taxon>
        <taxon>Arthropoda</taxon>
        <taxon>Crustacea</taxon>
        <taxon>Multicrustacea</taxon>
        <taxon>Malacostraca</taxon>
        <taxon>Eumalacostraca</taxon>
        <taxon>Eucarida</taxon>
        <taxon>Decapoda</taxon>
        <taxon>Pleocyemata</taxon>
        <taxon>Brachyura</taxon>
        <taxon>Eubrachyura</taxon>
        <taxon>Portunoidea</taxon>
        <taxon>Portunidae</taxon>
        <taxon>Portuninae</taxon>
        <taxon>Portunus</taxon>
    </lineage>
</organism>